<dbReference type="EMBL" id="CP003345">
    <property type="protein sequence ID" value="AFM06190.1"/>
    <property type="molecule type" value="Genomic_DNA"/>
</dbReference>
<dbReference type="Gene3D" id="3.40.50.620">
    <property type="entry name" value="HUPs"/>
    <property type="match status" value="1"/>
</dbReference>
<evidence type="ECO:0000313" key="6">
    <source>
        <dbReference type="Proteomes" id="UP000006054"/>
    </source>
</evidence>
<dbReference type="PANTHER" id="PTHR37512">
    <property type="entry name" value="TRIFUNCTIONAL NAD BIOSYNTHESIS/REGULATOR PROTEIN NADR"/>
    <property type="match status" value="1"/>
</dbReference>
<name>I4AQF5_BERLS</name>
<dbReference type="RefSeq" id="WP_014799613.1">
    <property type="nucleotide sequence ID" value="NC_018018.1"/>
</dbReference>
<dbReference type="Gene3D" id="3.40.50.300">
    <property type="entry name" value="P-loop containing nucleotide triphosphate hydrolases"/>
    <property type="match status" value="1"/>
</dbReference>
<organism evidence="5 6">
    <name type="scientific">Bernardetia litoralis (strain ATCC 23117 / DSM 6794 / NBRC 15988 / NCIMB 1366 / Fx l1 / Sio-4)</name>
    <name type="common">Flexibacter litoralis</name>
    <dbReference type="NCBI Taxonomy" id="880071"/>
    <lineage>
        <taxon>Bacteria</taxon>
        <taxon>Pseudomonadati</taxon>
        <taxon>Bacteroidota</taxon>
        <taxon>Cytophagia</taxon>
        <taxon>Cytophagales</taxon>
        <taxon>Bernardetiaceae</taxon>
        <taxon>Bernardetia</taxon>
    </lineage>
</organism>
<feature type="domain" description="NadR/Ttd14 AAA" evidence="4">
    <location>
        <begin position="159"/>
        <end position="313"/>
    </location>
</feature>
<keyword evidence="6" id="KW-1185">Reference proteome</keyword>
<dbReference type="InterPro" id="IPR014729">
    <property type="entry name" value="Rossmann-like_a/b/a_fold"/>
</dbReference>
<dbReference type="InterPro" id="IPR038727">
    <property type="entry name" value="NadR/Ttd14_AAA_dom"/>
</dbReference>
<dbReference type="SUPFAM" id="SSF52540">
    <property type="entry name" value="P-loop containing nucleoside triphosphate hydrolases"/>
    <property type="match status" value="1"/>
</dbReference>
<dbReference type="OrthoDB" id="9151999at2"/>
<dbReference type="GO" id="GO:0005524">
    <property type="term" value="F:ATP binding"/>
    <property type="evidence" value="ECO:0007669"/>
    <property type="project" value="UniProtKB-KW"/>
</dbReference>
<keyword evidence="1" id="KW-0547">Nucleotide-binding</keyword>
<proteinExistence type="predicted"/>
<dbReference type="Pfam" id="PF08218">
    <property type="entry name" value="Citrate_ly_lig"/>
    <property type="match status" value="1"/>
</dbReference>
<evidence type="ECO:0000259" key="3">
    <source>
        <dbReference type="Pfam" id="PF08218"/>
    </source>
</evidence>
<dbReference type="Proteomes" id="UP000006054">
    <property type="component" value="Chromosome"/>
</dbReference>
<dbReference type="InterPro" id="IPR027417">
    <property type="entry name" value="P-loop_NTPase"/>
</dbReference>
<dbReference type="KEGG" id="fli:Fleli_3886"/>
<dbReference type="eggNOG" id="COG1056">
    <property type="taxonomic scope" value="Bacteria"/>
</dbReference>
<dbReference type="PANTHER" id="PTHR37512:SF1">
    <property type="entry name" value="NADR_TTD14 AAA DOMAIN-CONTAINING PROTEIN"/>
    <property type="match status" value="1"/>
</dbReference>
<dbReference type="Pfam" id="PF13521">
    <property type="entry name" value="AAA_28"/>
    <property type="match status" value="1"/>
</dbReference>
<protein>
    <submittedName>
        <fullName evidence="5">Cytidyltransferase-related enzyme</fullName>
    </submittedName>
</protein>
<dbReference type="GO" id="GO:0008771">
    <property type="term" value="F:[citrate (pro-3S)-lyase] ligase activity"/>
    <property type="evidence" value="ECO:0007669"/>
    <property type="project" value="InterPro"/>
</dbReference>
<gene>
    <name evidence="5" type="ordered locus">Fleli_3886</name>
</gene>
<evidence type="ECO:0000313" key="5">
    <source>
        <dbReference type="EMBL" id="AFM06190.1"/>
    </source>
</evidence>
<reference evidence="6" key="1">
    <citation type="submission" date="2012-06" db="EMBL/GenBank/DDBJ databases">
        <title>The complete genome of Flexibacter litoralis DSM 6794.</title>
        <authorList>
            <person name="Lucas S."/>
            <person name="Copeland A."/>
            <person name="Lapidus A."/>
            <person name="Glavina del Rio T."/>
            <person name="Dalin E."/>
            <person name="Tice H."/>
            <person name="Bruce D."/>
            <person name="Goodwin L."/>
            <person name="Pitluck S."/>
            <person name="Peters L."/>
            <person name="Ovchinnikova G."/>
            <person name="Lu M."/>
            <person name="Kyrpides N."/>
            <person name="Mavromatis K."/>
            <person name="Ivanova N."/>
            <person name="Brettin T."/>
            <person name="Detter J.C."/>
            <person name="Han C."/>
            <person name="Larimer F."/>
            <person name="Land M."/>
            <person name="Hauser L."/>
            <person name="Markowitz V."/>
            <person name="Cheng J.-F."/>
            <person name="Hugenholtz P."/>
            <person name="Woyke T."/>
            <person name="Wu D."/>
            <person name="Spring S."/>
            <person name="Lang E."/>
            <person name="Kopitz M."/>
            <person name="Brambilla E."/>
            <person name="Klenk H.-P."/>
            <person name="Eisen J.A."/>
        </authorList>
    </citation>
    <scope>NUCLEOTIDE SEQUENCE [LARGE SCALE GENOMIC DNA]</scope>
    <source>
        <strain evidence="6">ATCC 23117 / DSM 6794 / NBRC 15988 / NCIMB 1366 / Sio-4</strain>
    </source>
</reference>
<dbReference type="eggNOG" id="COG3172">
    <property type="taxonomic scope" value="Bacteria"/>
</dbReference>
<dbReference type="InterPro" id="IPR013166">
    <property type="entry name" value="Citrate_lyase_ligase_C"/>
</dbReference>
<keyword evidence="2" id="KW-0067">ATP-binding</keyword>
<dbReference type="AlphaFoldDB" id="I4AQF5"/>
<sequence length="337" mass="39775">MIKAFVFGKFLPFHKGHQAMVEFALTKCDFLTILVCCSDKEIIEGKTRKKWIQETFTKINKLEIKIFNYTEDSLTNSSEASLEISKKWSIIFKELFPDYNLVITSEKYGEMVANYMNIKHIEFDMIRQKNPISATSIRNNLFENWNFLPNSVKSFFVIKVVLLGTESTGKTVLTQRLANHFQTSFVHEAGREYISHSEHFAYQDLEIVAKKHAQNIEKIVLKSRTPLILIDTDIYITKSYSIFAFNKELIVNDEIYEINKADLYFYLCNDAEYIQDGQRLTEENRNKLDFFHRKILKEHTVEYMEISGNWNQRFEKMVKEIEKLITQKGQDLEMRKL</sequence>
<evidence type="ECO:0000256" key="1">
    <source>
        <dbReference type="ARBA" id="ARBA00022741"/>
    </source>
</evidence>
<keyword evidence="5" id="KW-0808">Transferase</keyword>
<dbReference type="InterPro" id="IPR004821">
    <property type="entry name" value="Cyt_trans-like"/>
</dbReference>
<feature type="domain" description="Citrate lyase ligase C-terminal" evidence="3">
    <location>
        <begin position="12"/>
        <end position="64"/>
    </location>
</feature>
<accession>I4AQF5</accession>
<dbReference type="NCBIfam" id="TIGR00125">
    <property type="entry name" value="cyt_tran_rel"/>
    <property type="match status" value="1"/>
</dbReference>
<dbReference type="GO" id="GO:0016740">
    <property type="term" value="F:transferase activity"/>
    <property type="evidence" value="ECO:0007669"/>
    <property type="project" value="UniProtKB-KW"/>
</dbReference>
<evidence type="ECO:0000259" key="4">
    <source>
        <dbReference type="Pfam" id="PF13521"/>
    </source>
</evidence>
<dbReference type="HOGENOM" id="CLU_052648_0_1_10"/>
<dbReference type="STRING" id="880071.Fleli_3886"/>
<dbReference type="InterPro" id="IPR052735">
    <property type="entry name" value="NAD_biosynth-regulator"/>
</dbReference>
<dbReference type="SUPFAM" id="SSF52374">
    <property type="entry name" value="Nucleotidylyl transferase"/>
    <property type="match status" value="1"/>
</dbReference>
<evidence type="ECO:0000256" key="2">
    <source>
        <dbReference type="ARBA" id="ARBA00022840"/>
    </source>
</evidence>